<dbReference type="InterPro" id="IPR003593">
    <property type="entry name" value="AAA+_ATPase"/>
</dbReference>
<evidence type="ECO:0000256" key="8">
    <source>
        <dbReference type="ARBA" id="ARBA00023136"/>
    </source>
</evidence>
<dbReference type="Pfam" id="PF00005">
    <property type="entry name" value="ABC_tran"/>
    <property type="match status" value="2"/>
</dbReference>
<dbReference type="InterPro" id="IPR029481">
    <property type="entry name" value="ABC_trans_N"/>
</dbReference>
<dbReference type="Pfam" id="PF01061">
    <property type="entry name" value="ABC2_membrane"/>
    <property type="match status" value="2"/>
</dbReference>
<dbReference type="InterPro" id="IPR012349">
    <property type="entry name" value="Split_barrel_FMN-bd"/>
</dbReference>
<evidence type="ECO:0000256" key="9">
    <source>
        <dbReference type="SAM" id="MobiDB-lite"/>
    </source>
</evidence>
<dbReference type="Proteomes" id="UP000433876">
    <property type="component" value="Unassembled WGS sequence"/>
</dbReference>
<dbReference type="InterPro" id="IPR017871">
    <property type="entry name" value="ABC_transporter-like_CS"/>
</dbReference>
<dbReference type="VEuPathDB" id="FungiDB:SMAC_07892"/>
<feature type="transmembrane region" description="Helical" evidence="10">
    <location>
        <begin position="1205"/>
        <end position="1228"/>
    </location>
</feature>
<evidence type="ECO:0000256" key="7">
    <source>
        <dbReference type="ARBA" id="ARBA00022989"/>
    </source>
</evidence>
<dbReference type="SUPFAM" id="SSF52540">
    <property type="entry name" value="P-loop containing nucleoside triphosphate hydrolases"/>
    <property type="match status" value="2"/>
</dbReference>
<dbReference type="PANTHER" id="PTHR19241">
    <property type="entry name" value="ATP-BINDING CASSETTE TRANSPORTER"/>
    <property type="match status" value="1"/>
</dbReference>
<keyword evidence="7 10" id="KW-1133">Transmembrane helix</keyword>
<keyword evidence="4 10" id="KW-0812">Transmembrane</keyword>
<feature type="transmembrane region" description="Helical" evidence="10">
    <location>
        <begin position="1172"/>
        <end position="1193"/>
    </location>
</feature>
<dbReference type="GO" id="GO:0016887">
    <property type="term" value="F:ATP hydrolysis activity"/>
    <property type="evidence" value="ECO:0007669"/>
    <property type="project" value="InterPro"/>
</dbReference>
<feature type="transmembrane region" description="Helical" evidence="10">
    <location>
        <begin position="509"/>
        <end position="528"/>
    </location>
</feature>
<dbReference type="InterPro" id="IPR034003">
    <property type="entry name" value="ABCG_PDR_2"/>
</dbReference>
<keyword evidence="6" id="KW-0067">ATP-binding</keyword>
<organism evidence="12 13">
    <name type="scientific">Sordaria macrospora</name>
    <dbReference type="NCBI Taxonomy" id="5147"/>
    <lineage>
        <taxon>Eukaryota</taxon>
        <taxon>Fungi</taxon>
        <taxon>Dikarya</taxon>
        <taxon>Ascomycota</taxon>
        <taxon>Pezizomycotina</taxon>
        <taxon>Sordariomycetes</taxon>
        <taxon>Sordariomycetidae</taxon>
        <taxon>Sordariales</taxon>
        <taxon>Sordariaceae</taxon>
        <taxon>Sordaria</taxon>
    </lineage>
</organism>
<dbReference type="Pfam" id="PF14510">
    <property type="entry name" value="ABC_trans_N"/>
    <property type="match status" value="1"/>
</dbReference>
<feature type="compositionally biased region" description="Polar residues" evidence="9">
    <location>
        <begin position="14"/>
        <end position="28"/>
    </location>
</feature>
<gene>
    <name evidence="12" type="ORF">SMACR_07892</name>
</gene>
<feature type="transmembrane region" description="Helical" evidence="10">
    <location>
        <begin position="1315"/>
        <end position="1334"/>
    </location>
</feature>
<accession>A0A8S8ZDT3</accession>
<dbReference type="Gene3D" id="2.30.110.10">
    <property type="entry name" value="Electron Transport, Fmn-binding Protein, Chain A"/>
    <property type="match status" value="1"/>
</dbReference>
<feature type="region of interest" description="Disordered" evidence="9">
    <location>
        <begin position="1"/>
        <end position="28"/>
    </location>
</feature>
<evidence type="ECO:0000256" key="5">
    <source>
        <dbReference type="ARBA" id="ARBA00022741"/>
    </source>
</evidence>
<dbReference type="Gene3D" id="3.40.50.300">
    <property type="entry name" value="P-loop containing nucleotide triphosphate hydrolases"/>
    <property type="match status" value="2"/>
</dbReference>
<dbReference type="CDD" id="cd03232">
    <property type="entry name" value="ABCG_PDR_domain2"/>
    <property type="match status" value="1"/>
</dbReference>
<evidence type="ECO:0000256" key="6">
    <source>
        <dbReference type="ARBA" id="ARBA00022840"/>
    </source>
</evidence>
<evidence type="ECO:0000259" key="11">
    <source>
        <dbReference type="PROSITE" id="PS50893"/>
    </source>
</evidence>
<dbReference type="InterPro" id="IPR027417">
    <property type="entry name" value="P-loop_NTPase"/>
</dbReference>
<dbReference type="InterPro" id="IPR010929">
    <property type="entry name" value="PDR_CDR_ABC"/>
</dbReference>
<comment type="caution">
    <text evidence="12">The sequence shown here is derived from an EMBL/GenBank/DDBJ whole genome shotgun (WGS) entry which is preliminary data.</text>
</comment>
<comment type="similarity">
    <text evidence="2">Belongs to the ABC transporter superfamily. ABCG family. PDR (TC 3.A.1.205) subfamily.</text>
</comment>
<dbReference type="InterPro" id="IPR013525">
    <property type="entry name" value="ABC2_TM"/>
</dbReference>
<feature type="domain" description="ABC transporter" evidence="11">
    <location>
        <begin position="835"/>
        <end position="1077"/>
    </location>
</feature>
<dbReference type="InterPro" id="IPR043926">
    <property type="entry name" value="ABCG_dom"/>
</dbReference>
<feature type="transmembrane region" description="Helical" evidence="10">
    <location>
        <begin position="1288"/>
        <end position="1309"/>
    </location>
</feature>
<dbReference type="Pfam" id="PF19055">
    <property type="entry name" value="ABC2_membrane_7"/>
    <property type="match status" value="1"/>
</dbReference>
<feature type="transmembrane region" description="Helical" evidence="10">
    <location>
        <begin position="540"/>
        <end position="563"/>
    </location>
</feature>
<evidence type="ECO:0000256" key="10">
    <source>
        <dbReference type="SAM" id="Phobius"/>
    </source>
</evidence>
<dbReference type="PROSITE" id="PS50893">
    <property type="entry name" value="ABC_TRANSPORTER_2"/>
    <property type="match status" value="2"/>
</dbReference>
<sequence length="1645" mass="183315">MAEPSAPAPRVATSHPQNEVPSSTTASSEIDIQSAATAHDQTGLHSFMGGADTEELHKIATTLSRHRSVTHPAAQNHLDPVLDPESDRFDLSKWVRDFITHLQPEDHAKDAHPSVSFSNLSVFGTGSELQLQASVSDVFMSLFRPGEIFSFGKTKPKQILHDFNGLLKSGELLVVLGRPGSGCSTFLKSICGELHGLHLDEKASVRYNGIPQHQMVKEFKGELVYNQEVDKHFPHLTVGQTLEFAATVRTPATRIENMSRADYCRYMAKVVMAIFGLSHTYHTKVGDDFIRGVSGGERKRVSIAEMFLAGSPICAWDNSTRGLDSSSALKFVQALRMSSSMGNHAHAVAIYQASQAIYDEFDKATVLYEGRQIYFGPASMAKSFFERQGWHCPARQTTGDFLTAVTNPHERQPRHGMELKVPRTVEEFERYWRESPEYKALQEEIEHYEQQFCGERKTEAIAQLREQKERRQAKHVRPKSPYTISIAMQIKACTIRAYQRIWGDRTATFTMMFANLVLALIIGSIFYGNPDATAGFAGKGSVLFMAILLNALTAITEINSLYAQRPMVEKHASFAFYHPACEAAAGIVADIPIKFATATIFNILVYFLAGLRREPGQFFLYFIVSYLSTFIMSAFFRTIAASTKTVSQALALAGVLVLALIIYTGYIVPVPEMKPWFGWIRWINPIFYGFEILIANEFHGREFTCSSIVPPYPNRVGKSWICASTGAVAGRETVSGDMYMKVTYGYTYAHVWRNFGILWAFLVGFMFIYFLATELNSSNTSTAEALVFRRGHVPARLQQKAQDAEKSGDAALKGQLEQEAPLDPKSLVDPQTDIFTWKDVVYDIDYQGGQRRLLDHVNGWVKPGTLTALMGASGAGKTTLLNVLAQRTTMGVVTGDMLVNGTPFGADFQRQTGYVQQQDLHLETATVRESLRFSAMLRRPKTVSKQEKYDYVEKVIKMLGMEDYADAVVGVPGEGLNVEQRKLLTIGVELVAKPKLLLFLDEPTSGLDSQSAWTICVLLRKLANAGQAILCTIHQPNAILFQQFDRLLFLAPGGKTVYFGQIGQNSKTLLDYFESNGARPCGDQENPAEYMLEIVADGTNNKGEEWPTVWKASSEYQSVLAELDNIHSATAGKPPAQTTDPGYVASEFAMPFTSQLWVVTERIFQQYWRMPAYVIAKLLLGVMSGLFVGFTFFKPHGTQAGMRNVVFSVFMITTLFTTLVQQIQPLFITQRSLYEVRERPSKTYSWKAFLFANMFVEMPYQVLCGILTYACFYYPVVGVQDSDRQGLVLLYMIQLFVYSSAFAHMTIAILPDAQAASGIVILLTMMSTIFSGVLQTRIALPGFWQFMYRVSPFTYWIGGIVSTMLHGRSVTCSAEETLTFNPPQGMSCSQYLGPMMQQAQGVLQNPNATESWINLGLLYPDAIKTQLPQPTSFAMGKFHTTLPQSHIPWILSQPVFFVSTAPLSPQGHINVSPKGTFPNINSFGYIPSHDSDPRKPAQFWYLDLSGSGSETISHLYEPGNGRITVMFCEFRKAAPRIVRLFGRGKVLENGTKEFEEWTKKEGVEVIPGARSVVVVEVELVGDSCGFAVPVMEFRERREVLNEVFRKRVERAEKGILGVQECLELGWITEYGSGQEDGGEGGDCTD</sequence>
<feature type="transmembrane region" description="Helical" evidence="10">
    <location>
        <begin position="583"/>
        <end position="607"/>
    </location>
</feature>
<dbReference type="Pfam" id="PF06422">
    <property type="entry name" value="PDR_CDR"/>
    <property type="match status" value="1"/>
</dbReference>
<feature type="transmembrane region" description="Helical" evidence="10">
    <location>
        <begin position="1248"/>
        <end position="1276"/>
    </location>
</feature>
<feature type="transmembrane region" description="Helical" evidence="10">
    <location>
        <begin position="619"/>
        <end position="640"/>
    </location>
</feature>
<dbReference type="GO" id="GO:0005524">
    <property type="term" value="F:ATP binding"/>
    <property type="evidence" value="ECO:0007669"/>
    <property type="project" value="UniProtKB-KW"/>
</dbReference>
<dbReference type="InterPro" id="IPR034001">
    <property type="entry name" value="ABCG_PDR_1"/>
</dbReference>
<protein>
    <recommendedName>
        <fullName evidence="11">ABC transporter domain-containing protein</fullName>
    </recommendedName>
</protein>
<dbReference type="CDD" id="cd03233">
    <property type="entry name" value="ABCG_PDR_domain1"/>
    <property type="match status" value="1"/>
</dbReference>
<feature type="domain" description="ABC transporter" evidence="11">
    <location>
        <begin position="143"/>
        <end position="394"/>
    </location>
</feature>
<dbReference type="InterPro" id="IPR003439">
    <property type="entry name" value="ABC_transporter-like_ATP-bd"/>
</dbReference>
<evidence type="ECO:0000256" key="3">
    <source>
        <dbReference type="ARBA" id="ARBA00022448"/>
    </source>
</evidence>
<evidence type="ECO:0000313" key="12">
    <source>
        <dbReference type="EMBL" id="KAA8628777.1"/>
    </source>
</evidence>
<evidence type="ECO:0000256" key="4">
    <source>
        <dbReference type="ARBA" id="ARBA00022692"/>
    </source>
</evidence>
<dbReference type="GO" id="GO:0016020">
    <property type="term" value="C:membrane"/>
    <property type="evidence" value="ECO:0007669"/>
    <property type="project" value="UniProtKB-SubCell"/>
</dbReference>
<dbReference type="FunFam" id="3.40.50.300:FF:000054">
    <property type="entry name" value="ABC multidrug transporter atrF"/>
    <property type="match status" value="1"/>
</dbReference>
<dbReference type="SMART" id="SM00382">
    <property type="entry name" value="AAA"/>
    <property type="match status" value="2"/>
</dbReference>
<dbReference type="PROSITE" id="PS00211">
    <property type="entry name" value="ABC_TRANSPORTER_1"/>
    <property type="match status" value="1"/>
</dbReference>
<dbReference type="GO" id="GO:0140359">
    <property type="term" value="F:ABC-type transporter activity"/>
    <property type="evidence" value="ECO:0007669"/>
    <property type="project" value="InterPro"/>
</dbReference>
<name>A0A8S8ZDT3_SORMA</name>
<dbReference type="EMBL" id="NMPR01000164">
    <property type="protein sequence ID" value="KAA8628777.1"/>
    <property type="molecule type" value="Genomic_DNA"/>
</dbReference>
<keyword evidence="5" id="KW-0547">Nucleotide-binding</keyword>
<reference evidence="12 13" key="1">
    <citation type="submission" date="2017-07" db="EMBL/GenBank/DDBJ databases">
        <title>Genome sequence of the Sordaria macrospora wild type strain R19027.</title>
        <authorList>
            <person name="Nowrousian M."/>
            <person name="Teichert I."/>
            <person name="Kueck U."/>
        </authorList>
    </citation>
    <scope>NUCLEOTIDE SEQUENCE [LARGE SCALE GENOMIC DNA]</scope>
    <source>
        <strain evidence="12 13">R19027</strain>
        <tissue evidence="12">Mycelium</tissue>
    </source>
</reference>
<keyword evidence="8 10" id="KW-0472">Membrane</keyword>
<evidence type="ECO:0000313" key="13">
    <source>
        <dbReference type="Proteomes" id="UP000433876"/>
    </source>
</evidence>
<comment type="subcellular location">
    <subcellularLocation>
        <location evidence="1">Membrane</location>
        <topology evidence="1">Multi-pass membrane protein</topology>
    </subcellularLocation>
</comment>
<evidence type="ECO:0000256" key="1">
    <source>
        <dbReference type="ARBA" id="ARBA00004141"/>
    </source>
</evidence>
<evidence type="ECO:0000256" key="2">
    <source>
        <dbReference type="ARBA" id="ARBA00006012"/>
    </source>
</evidence>
<feature type="transmembrane region" description="Helical" evidence="10">
    <location>
        <begin position="646"/>
        <end position="668"/>
    </location>
</feature>
<feature type="transmembrane region" description="Helical" evidence="10">
    <location>
        <begin position="751"/>
        <end position="772"/>
    </location>
</feature>
<proteinExistence type="inferred from homology"/>
<keyword evidence="3" id="KW-0813">Transport</keyword>